<dbReference type="FunFam" id="3.40.1030.10:FF:000003">
    <property type="entry name" value="Pyrimidine-nucleoside phosphorylase"/>
    <property type="match status" value="1"/>
</dbReference>
<keyword evidence="4" id="KW-0808">Transferase</keyword>
<dbReference type="PANTHER" id="PTHR10515">
    <property type="entry name" value="THYMIDINE PHOSPHORYLASE"/>
    <property type="match status" value="1"/>
</dbReference>
<dbReference type="Gene3D" id="3.40.1030.10">
    <property type="entry name" value="Nucleoside phosphorylase/phosphoribosyltransferase catalytic domain"/>
    <property type="match status" value="1"/>
</dbReference>
<evidence type="ECO:0000259" key="5">
    <source>
        <dbReference type="SMART" id="SM00941"/>
    </source>
</evidence>
<dbReference type="AlphaFoldDB" id="A0A917PKQ5"/>
<proteinExistence type="inferred from homology"/>
<dbReference type="InterPro" id="IPR000312">
    <property type="entry name" value="Glycosyl_Trfase_fam3"/>
</dbReference>
<dbReference type="InterPro" id="IPR017872">
    <property type="entry name" value="Pyrmidine_PPase_CS"/>
</dbReference>
<gene>
    <name evidence="6" type="ORF">GCM10008939_28790</name>
</gene>
<dbReference type="GO" id="GO:0005829">
    <property type="term" value="C:cytosol"/>
    <property type="evidence" value="ECO:0007669"/>
    <property type="project" value="TreeGrafter"/>
</dbReference>
<dbReference type="GO" id="GO:0006213">
    <property type="term" value="P:pyrimidine nucleoside metabolic process"/>
    <property type="evidence" value="ECO:0007669"/>
    <property type="project" value="InterPro"/>
</dbReference>
<dbReference type="InterPro" id="IPR036320">
    <property type="entry name" value="Glycosyl_Trfase_fam3_N_dom_sf"/>
</dbReference>
<sequence>MASPHTTALNVPDLIQQKRDGGTHTAAELEALILGYTRGEVPDYQMSAWLMAVYFRGMTPQETGDLTLSMARSGDLLDLSSLTHTVDKHSTGGVGDKTSLVLTPMLAALGLTVAKMSGRGLAHTGGTIDKLESIPGWHPELSDEAFLQQAREVGLSLVGQSKNLAPADGLLYALRDVTATVDCLPLIASSIMSKKIASGAQTIVLDVKVGAGAFMKTPAQGEALARAMVQIGQHAGRNVRAVLTDMDAPLGRLAGNSLEVQEALATLRGEGPRDLHDLCIELATEALTAAGFPDRAAERAEATLRDGTALARFRAFVAAQGGDPAYVDEPARLDVAPGRDELLSDRDGYLAGVDALGVGRAVLALGGGRERKGEAIDHGVGVELLVKPGEHVRAGQPLLRVYHRDGRGLERARALLLAGLSFSGTAPTVPPLILGRVG</sequence>
<dbReference type="InterPro" id="IPR018090">
    <property type="entry name" value="Pyrmidine_PPas_bac/euk"/>
</dbReference>
<dbReference type="GO" id="GO:0006206">
    <property type="term" value="P:pyrimidine nucleobase metabolic process"/>
    <property type="evidence" value="ECO:0007669"/>
    <property type="project" value="InterPro"/>
</dbReference>
<feature type="domain" description="Pyrimidine nucleoside phosphorylase C-terminal" evidence="5">
    <location>
        <begin position="349"/>
        <end position="423"/>
    </location>
</feature>
<dbReference type="SUPFAM" id="SSF52418">
    <property type="entry name" value="Nucleoside phosphorylase/phosphoribosyltransferase catalytic domain"/>
    <property type="match status" value="1"/>
</dbReference>
<evidence type="ECO:0000256" key="1">
    <source>
        <dbReference type="ARBA" id="ARBA00006915"/>
    </source>
</evidence>
<accession>A0A917PKQ5</accession>
<evidence type="ECO:0000256" key="2">
    <source>
        <dbReference type="ARBA" id="ARBA00011738"/>
    </source>
</evidence>
<comment type="subunit">
    <text evidence="2">Homodimer.</text>
</comment>
<dbReference type="InterPro" id="IPR035902">
    <property type="entry name" value="Nuc_phospho_transferase"/>
</dbReference>
<name>A0A917PKQ5_9DEIO</name>
<evidence type="ECO:0000313" key="6">
    <source>
        <dbReference type="EMBL" id="GGJ83157.1"/>
    </source>
</evidence>
<evidence type="ECO:0000256" key="3">
    <source>
        <dbReference type="ARBA" id="ARBA00022676"/>
    </source>
</evidence>
<reference evidence="6" key="2">
    <citation type="submission" date="2020-09" db="EMBL/GenBank/DDBJ databases">
        <authorList>
            <person name="Sun Q."/>
            <person name="Ohkuma M."/>
        </authorList>
    </citation>
    <scope>NUCLEOTIDE SEQUENCE</scope>
    <source>
        <strain evidence="6">JCM 14371</strain>
    </source>
</reference>
<keyword evidence="3" id="KW-0328">Glycosyltransferase</keyword>
<dbReference type="InterPro" id="IPR036566">
    <property type="entry name" value="PYNP-like_C_sf"/>
</dbReference>
<protein>
    <submittedName>
        <fullName evidence="6">Thymidine phosphorylase</fullName>
    </submittedName>
</protein>
<dbReference type="RefSeq" id="WP_188963995.1">
    <property type="nucleotide sequence ID" value="NZ_BMOE01000011.1"/>
</dbReference>
<dbReference type="GO" id="GO:0009032">
    <property type="term" value="F:thymidine phosphorylase activity"/>
    <property type="evidence" value="ECO:0007669"/>
    <property type="project" value="TreeGrafter"/>
</dbReference>
<dbReference type="NCBIfam" id="NF004490">
    <property type="entry name" value="PRK05820.1"/>
    <property type="match status" value="1"/>
</dbReference>
<dbReference type="Gene3D" id="1.20.970.10">
    <property type="entry name" value="Transferase, Pyrimidine Nucleoside Phosphorylase, Chain C"/>
    <property type="match status" value="1"/>
</dbReference>
<organism evidence="6 7">
    <name type="scientific">Deinococcus aquiradiocola</name>
    <dbReference type="NCBI Taxonomy" id="393059"/>
    <lineage>
        <taxon>Bacteria</taxon>
        <taxon>Thermotogati</taxon>
        <taxon>Deinococcota</taxon>
        <taxon>Deinococci</taxon>
        <taxon>Deinococcales</taxon>
        <taxon>Deinococcaceae</taxon>
        <taxon>Deinococcus</taxon>
    </lineage>
</organism>
<comment type="similarity">
    <text evidence="1">Belongs to the thymidine/pyrimidine-nucleoside phosphorylase family.</text>
</comment>
<dbReference type="Gene3D" id="3.90.1170.30">
    <property type="entry name" value="Pyrimidine nucleoside phosphorylase-like, C-terminal domain"/>
    <property type="match status" value="1"/>
</dbReference>
<dbReference type="NCBIfam" id="TIGR02644">
    <property type="entry name" value="Y_phosphoryl"/>
    <property type="match status" value="1"/>
</dbReference>
<dbReference type="Pfam" id="PF02885">
    <property type="entry name" value="Glycos_trans_3N"/>
    <property type="match status" value="1"/>
</dbReference>
<dbReference type="EMBL" id="BMOE01000011">
    <property type="protein sequence ID" value="GGJ83157.1"/>
    <property type="molecule type" value="Genomic_DNA"/>
</dbReference>
<comment type="caution">
    <text evidence="6">The sequence shown here is derived from an EMBL/GenBank/DDBJ whole genome shotgun (WGS) entry which is preliminary data.</text>
</comment>
<dbReference type="PANTHER" id="PTHR10515:SF0">
    <property type="entry name" value="THYMIDINE PHOSPHORYLASE"/>
    <property type="match status" value="1"/>
</dbReference>
<evidence type="ECO:0000256" key="4">
    <source>
        <dbReference type="ARBA" id="ARBA00022679"/>
    </source>
</evidence>
<reference evidence="6" key="1">
    <citation type="journal article" date="2014" name="Int. J. Syst. Evol. Microbiol.">
        <title>Complete genome sequence of Corynebacterium casei LMG S-19264T (=DSM 44701T), isolated from a smear-ripened cheese.</title>
        <authorList>
            <consortium name="US DOE Joint Genome Institute (JGI-PGF)"/>
            <person name="Walter F."/>
            <person name="Albersmeier A."/>
            <person name="Kalinowski J."/>
            <person name="Ruckert C."/>
        </authorList>
    </citation>
    <scope>NUCLEOTIDE SEQUENCE</scope>
    <source>
        <strain evidence="6">JCM 14371</strain>
    </source>
</reference>
<dbReference type="Pfam" id="PF00591">
    <property type="entry name" value="Glycos_transf_3"/>
    <property type="match status" value="1"/>
</dbReference>
<dbReference type="SUPFAM" id="SSF47648">
    <property type="entry name" value="Nucleoside phosphorylase/phosphoribosyltransferase N-terminal domain"/>
    <property type="match status" value="1"/>
</dbReference>
<keyword evidence="7" id="KW-1185">Reference proteome</keyword>
<dbReference type="Proteomes" id="UP000635726">
    <property type="component" value="Unassembled WGS sequence"/>
</dbReference>
<dbReference type="InterPro" id="IPR000053">
    <property type="entry name" value="Thymidine/pyrmidine_PPase"/>
</dbReference>
<dbReference type="SMART" id="SM00941">
    <property type="entry name" value="PYNP_C"/>
    <property type="match status" value="1"/>
</dbReference>
<dbReference type="PROSITE" id="PS00647">
    <property type="entry name" value="THYMID_PHOSPHORYLASE"/>
    <property type="match status" value="1"/>
</dbReference>
<evidence type="ECO:0000313" key="7">
    <source>
        <dbReference type="Proteomes" id="UP000635726"/>
    </source>
</evidence>
<dbReference type="InterPro" id="IPR017459">
    <property type="entry name" value="Glycosyl_Trfase_fam3_N_dom"/>
</dbReference>
<dbReference type="Pfam" id="PF07831">
    <property type="entry name" value="PYNP_C"/>
    <property type="match status" value="1"/>
</dbReference>
<dbReference type="GO" id="GO:0004645">
    <property type="term" value="F:1,4-alpha-oligoglucan phosphorylase activity"/>
    <property type="evidence" value="ECO:0007669"/>
    <property type="project" value="InterPro"/>
</dbReference>
<dbReference type="SUPFAM" id="SSF54680">
    <property type="entry name" value="Pyrimidine nucleoside phosphorylase C-terminal domain"/>
    <property type="match status" value="1"/>
</dbReference>
<dbReference type="InterPro" id="IPR013102">
    <property type="entry name" value="PYNP_C"/>
</dbReference>
<dbReference type="PIRSF" id="PIRSF000478">
    <property type="entry name" value="TP_PyNP"/>
    <property type="match status" value="1"/>
</dbReference>